<accession>A0A1T5A7P5</accession>
<dbReference type="OrthoDB" id="648163at2"/>
<proteinExistence type="predicted"/>
<dbReference type="InterPro" id="IPR046233">
    <property type="entry name" value="DUF6266"/>
</dbReference>
<evidence type="ECO:0000313" key="2">
    <source>
        <dbReference type="Proteomes" id="UP000189981"/>
    </source>
</evidence>
<protein>
    <submittedName>
        <fullName evidence="1">Uncharacterized protein</fullName>
    </submittedName>
</protein>
<evidence type="ECO:0000313" key="1">
    <source>
        <dbReference type="EMBL" id="SKB30948.1"/>
    </source>
</evidence>
<reference evidence="2" key="1">
    <citation type="submission" date="2017-02" db="EMBL/GenBank/DDBJ databases">
        <authorList>
            <person name="Varghese N."/>
            <person name="Submissions S."/>
        </authorList>
    </citation>
    <scope>NUCLEOTIDE SEQUENCE [LARGE SCALE GENOMIC DNA]</scope>
    <source>
        <strain evidence="2">DSM 22385</strain>
    </source>
</reference>
<keyword evidence="2" id="KW-1185">Reference proteome</keyword>
<dbReference type="EMBL" id="FUYR01000001">
    <property type="protein sequence ID" value="SKB30948.1"/>
    <property type="molecule type" value="Genomic_DNA"/>
</dbReference>
<sequence length="216" mass="23955">MGILSGGPNSGFSGKAGSFVGYYRLGKWVIRGIPRLSAKNKKGSPDQKVSRSRFTQVQSFLKHIMPFIRIGFHLEARRKGNTAHNSASSWNLLNAFNDNGELDYSKTRVSSGILEGAQNASAQHVDGKIIFTWDDNSSYTDSGKRIVPEWLDQVMLLAYQVKYPSMVMISSGARRSAGSDSLEIPGVKGEWHTWIAFVSDDRQYISNSEYLGIVNI</sequence>
<dbReference type="RefSeq" id="WP_079700919.1">
    <property type="nucleotide sequence ID" value="NZ_FUYR01000001.1"/>
</dbReference>
<dbReference type="Pfam" id="PF19781">
    <property type="entry name" value="DUF6266"/>
    <property type="match status" value="1"/>
</dbReference>
<dbReference type="Proteomes" id="UP000189981">
    <property type="component" value="Unassembled WGS sequence"/>
</dbReference>
<dbReference type="AlphaFoldDB" id="A0A1T5A7P5"/>
<dbReference type="STRING" id="572036.SAMN05661099_0410"/>
<name>A0A1T5A7P5_9SPHI</name>
<organism evidence="1 2">
    <name type="scientific">Daejeonella lutea</name>
    <dbReference type="NCBI Taxonomy" id="572036"/>
    <lineage>
        <taxon>Bacteria</taxon>
        <taxon>Pseudomonadati</taxon>
        <taxon>Bacteroidota</taxon>
        <taxon>Sphingobacteriia</taxon>
        <taxon>Sphingobacteriales</taxon>
        <taxon>Sphingobacteriaceae</taxon>
        <taxon>Daejeonella</taxon>
    </lineage>
</organism>
<gene>
    <name evidence="1" type="ORF">SAMN05661099_0410</name>
</gene>